<dbReference type="KEGG" id="tmn:UCRPA7_7304"/>
<dbReference type="PANTHER" id="PTHR46498">
    <property type="entry name" value="GTP-BINDING PROTEIN 8"/>
    <property type="match status" value="1"/>
</dbReference>
<evidence type="ECO:0000256" key="5">
    <source>
        <dbReference type="SAM" id="MobiDB-lite"/>
    </source>
</evidence>
<dbReference type="Pfam" id="PF01926">
    <property type="entry name" value="MMR_HSR1"/>
    <property type="match status" value="1"/>
</dbReference>
<keyword evidence="1" id="KW-0479">Metal-binding</keyword>
<dbReference type="HOGENOM" id="CLU_033732_4_2_1"/>
<feature type="domain" description="EngB-type G" evidence="6">
    <location>
        <begin position="110"/>
        <end position="357"/>
    </location>
</feature>
<dbReference type="EMBL" id="KB933277">
    <property type="protein sequence ID" value="EON97206.1"/>
    <property type="molecule type" value="Genomic_DNA"/>
</dbReference>
<dbReference type="OrthoDB" id="391988at2759"/>
<evidence type="ECO:0000256" key="1">
    <source>
        <dbReference type="ARBA" id="ARBA00022723"/>
    </source>
</evidence>
<keyword evidence="8" id="KW-1185">Reference proteome</keyword>
<dbReference type="InterPro" id="IPR027417">
    <property type="entry name" value="P-loop_NTPase"/>
</dbReference>
<dbReference type="Gene3D" id="3.40.50.300">
    <property type="entry name" value="P-loop containing nucleotide triphosphate hydrolases"/>
    <property type="match status" value="1"/>
</dbReference>
<evidence type="ECO:0000259" key="6">
    <source>
        <dbReference type="PROSITE" id="PS51706"/>
    </source>
</evidence>
<organism evidence="7 8">
    <name type="scientific">Phaeoacremonium minimum (strain UCR-PA7)</name>
    <name type="common">Esca disease fungus</name>
    <name type="synonym">Togninia minima</name>
    <dbReference type="NCBI Taxonomy" id="1286976"/>
    <lineage>
        <taxon>Eukaryota</taxon>
        <taxon>Fungi</taxon>
        <taxon>Dikarya</taxon>
        <taxon>Ascomycota</taxon>
        <taxon>Pezizomycotina</taxon>
        <taxon>Sordariomycetes</taxon>
        <taxon>Sordariomycetidae</taxon>
        <taxon>Togniniales</taxon>
        <taxon>Togniniaceae</taxon>
        <taxon>Phaeoacremonium</taxon>
    </lineage>
</organism>
<accession>R8BD37</accession>
<dbReference type="Proteomes" id="UP000014074">
    <property type="component" value="Unassembled WGS sequence"/>
</dbReference>
<reference evidence="8" key="1">
    <citation type="journal article" date="2013" name="Genome Announc.">
        <title>Draft genome sequence of the ascomycete Phaeoacremonium aleophilum strain UCR-PA7, a causal agent of the esca disease complex in grapevines.</title>
        <authorList>
            <person name="Blanco-Ulate B."/>
            <person name="Rolshausen P."/>
            <person name="Cantu D."/>
        </authorList>
    </citation>
    <scope>NUCLEOTIDE SEQUENCE [LARGE SCALE GENOMIC DNA]</scope>
    <source>
        <strain evidence="8">UCR-PA7</strain>
    </source>
</reference>
<dbReference type="GeneID" id="19328051"/>
<evidence type="ECO:0000256" key="4">
    <source>
        <dbReference type="ARBA" id="ARBA00023134"/>
    </source>
</evidence>
<keyword evidence="2" id="KW-0547">Nucleotide-binding</keyword>
<protein>
    <submittedName>
        <fullName evidence="7">Putative ribosome biogenesis gtp-binding protein</fullName>
    </submittedName>
</protein>
<evidence type="ECO:0000313" key="7">
    <source>
        <dbReference type="EMBL" id="EON97206.1"/>
    </source>
</evidence>
<dbReference type="InterPro" id="IPR006073">
    <property type="entry name" value="GTP-bd"/>
</dbReference>
<dbReference type="AlphaFoldDB" id="R8BD37"/>
<sequence>MMRARLMVNILAMPSSLRPLLIEALFYSNVGQHRWISTAAPRVDPTSSPPSAPRALAFTPSAAHVGPSVAISIPKPSSSDLRSCNNLFTNPPPRFLYSAPRFLNVPVNTRIPEVCILGRSNVGKSTLINALTGVDASRAGRSHGAGSKRAGLAITSAKAGCTKMMNAYGFGPPMRVLPIPKVQGEEGIESRSLSRKERREAKDKREKPPAHSLILMDMPGYGLNSRTEWGAEIQKYLARRAMLRGAVVLIDAVAGVKDGDRMVLGLLRDANVRTTIVLTKADKVIFASGKDQNSHAELERRCRHVWEELREIEKDSLSWSEGKGWNRQIWVTGAGDPKYGGMGVDGARLAICQMVGLAENPDFEVEAVRSLAPSSSGRIIPFDQIGRPAQGVATTSHQTTSKGRAAKVIYTCKFLDH</sequence>
<dbReference type="eggNOG" id="KOG2486">
    <property type="taxonomic scope" value="Eukaryota"/>
</dbReference>
<dbReference type="InterPro" id="IPR030393">
    <property type="entry name" value="G_ENGB_dom"/>
</dbReference>
<dbReference type="PANTHER" id="PTHR46498:SF1">
    <property type="entry name" value="GTP-BINDING PROTEIN 8"/>
    <property type="match status" value="1"/>
</dbReference>
<feature type="compositionally biased region" description="Basic and acidic residues" evidence="5">
    <location>
        <begin position="188"/>
        <end position="209"/>
    </location>
</feature>
<gene>
    <name evidence="7" type="ORF">UCRPA7_7304</name>
</gene>
<keyword evidence="3" id="KW-0460">Magnesium</keyword>
<name>R8BD37_PHAM7</name>
<dbReference type="PROSITE" id="PS51706">
    <property type="entry name" value="G_ENGB"/>
    <property type="match status" value="1"/>
</dbReference>
<proteinExistence type="predicted"/>
<dbReference type="GO" id="GO:0005739">
    <property type="term" value="C:mitochondrion"/>
    <property type="evidence" value="ECO:0007669"/>
    <property type="project" value="TreeGrafter"/>
</dbReference>
<evidence type="ECO:0000256" key="2">
    <source>
        <dbReference type="ARBA" id="ARBA00022741"/>
    </source>
</evidence>
<dbReference type="SUPFAM" id="SSF52540">
    <property type="entry name" value="P-loop containing nucleoside triphosphate hydrolases"/>
    <property type="match status" value="1"/>
</dbReference>
<dbReference type="RefSeq" id="XP_007918027.1">
    <property type="nucleotide sequence ID" value="XM_007919836.1"/>
</dbReference>
<evidence type="ECO:0000256" key="3">
    <source>
        <dbReference type="ARBA" id="ARBA00022842"/>
    </source>
</evidence>
<dbReference type="InterPro" id="IPR052279">
    <property type="entry name" value="EngB_GTPase"/>
</dbReference>
<dbReference type="GO" id="GO:0046872">
    <property type="term" value="F:metal ion binding"/>
    <property type="evidence" value="ECO:0007669"/>
    <property type="project" value="UniProtKB-KW"/>
</dbReference>
<keyword evidence="4" id="KW-0342">GTP-binding</keyword>
<dbReference type="GO" id="GO:0005525">
    <property type="term" value="F:GTP binding"/>
    <property type="evidence" value="ECO:0007669"/>
    <property type="project" value="UniProtKB-KW"/>
</dbReference>
<evidence type="ECO:0000313" key="8">
    <source>
        <dbReference type="Proteomes" id="UP000014074"/>
    </source>
</evidence>
<feature type="region of interest" description="Disordered" evidence="5">
    <location>
        <begin position="187"/>
        <end position="210"/>
    </location>
</feature>